<organism evidence="1 2">
    <name type="scientific">Cajanus cajan</name>
    <name type="common">Pigeon pea</name>
    <name type="synonym">Cajanus indicus</name>
    <dbReference type="NCBI Taxonomy" id="3821"/>
    <lineage>
        <taxon>Eukaryota</taxon>
        <taxon>Viridiplantae</taxon>
        <taxon>Streptophyta</taxon>
        <taxon>Embryophyta</taxon>
        <taxon>Tracheophyta</taxon>
        <taxon>Spermatophyta</taxon>
        <taxon>Magnoliopsida</taxon>
        <taxon>eudicotyledons</taxon>
        <taxon>Gunneridae</taxon>
        <taxon>Pentapetalae</taxon>
        <taxon>rosids</taxon>
        <taxon>fabids</taxon>
        <taxon>Fabales</taxon>
        <taxon>Fabaceae</taxon>
        <taxon>Papilionoideae</taxon>
        <taxon>50 kb inversion clade</taxon>
        <taxon>NPAAA clade</taxon>
        <taxon>indigoferoid/millettioid clade</taxon>
        <taxon>Phaseoleae</taxon>
        <taxon>Cajanus</taxon>
    </lineage>
</organism>
<protein>
    <recommendedName>
        <fullName evidence="3">Reverse transcriptase RNase H-like domain-containing protein</fullName>
    </recommendedName>
</protein>
<sequence>KKANGKWQMCTDYIDLNKACPKDAYPFALLGKMNKFEWIDECESAFKEIKNYAVYFVSRALHKVETRHQLLEKTTFALVELHFITTPWPFTIWGMDILGPFPLTKGQIEAANKVILKELKRRLGQAKGSWLVHLPEILWAYRCTPQTSTKDTFFRLTYGTNAIIPVEIGETSLRQQQFREDNNGEALNVTLSLVDKVRDRALISMEACRTRLAR</sequence>
<accession>A0A151U7U0</accession>
<feature type="non-terminal residue" evidence="1">
    <location>
        <position position="1"/>
    </location>
</feature>
<evidence type="ECO:0000313" key="2">
    <source>
        <dbReference type="Proteomes" id="UP000075243"/>
    </source>
</evidence>
<dbReference type="InterPro" id="IPR043502">
    <property type="entry name" value="DNA/RNA_pol_sf"/>
</dbReference>
<reference evidence="1 2" key="1">
    <citation type="journal article" date="2012" name="Nat. Biotechnol.">
        <title>Draft genome sequence of pigeonpea (Cajanus cajan), an orphan legume crop of resource-poor farmers.</title>
        <authorList>
            <person name="Varshney R.K."/>
            <person name="Chen W."/>
            <person name="Li Y."/>
            <person name="Bharti A.K."/>
            <person name="Saxena R.K."/>
            <person name="Schlueter J.A."/>
            <person name="Donoghue M.T."/>
            <person name="Azam S."/>
            <person name="Fan G."/>
            <person name="Whaley A.M."/>
            <person name="Farmer A.D."/>
            <person name="Sheridan J."/>
            <person name="Iwata A."/>
            <person name="Tuteja R."/>
            <person name="Penmetsa R.V."/>
            <person name="Wu W."/>
            <person name="Upadhyaya H.D."/>
            <person name="Yang S.P."/>
            <person name="Shah T."/>
            <person name="Saxena K.B."/>
            <person name="Michael T."/>
            <person name="McCombie W.R."/>
            <person name="Yang B."/>
            <person name="Zhang G."/>
            <person name="Yang H."/>
            <person name="Wang J."/>
            <person name="Spillane C."/>
            <person name="Cook D.R."/>
            <person name="May G.D."/>
            <person name="Xu X."/>
            <person name="Jackson S.A."/>
        </authorList>
    </citation>
    <scope>NUCLEOTIDE SEQUENCE [LARGE SCALE GENOMIC DNA]</scope>
    <source>
        <strain evidence="2">cv. Asha</strain>
    </source>
</reference>
<proteinExistence type="predicted"/>
<dbReference type="Gene3D" id="3.10.10.10">
    <property type="entry name" value="HIV Type 1 Reverse Transcriptase, subunit A, domain 1"/>
    <property type="match status" value="1"/>
</dbReference>
<name>A0A151U7U0_CAJCA</name>
<dbReference type="Gene3D" id="3.30.420.10">
    <property type="entry name" value="Ribonuclease H-like superfamily/Ribonuclease H"/>
    <property type="match status" value="1"/>
</dbReference>
<dbReference type="PANTHER" id="PTHR48475:SF2">
    <property type="entry name" value="RIBONUCLEASE H"/>
    <property type="match status" value="1"/>
</dbReference>
<dbReference type="Gramene" id="C.cajan_07881.t">
    <property type="protein sequence ID" value="C.cajan_07881.t"/>
    <property type="gene ID" value="C.cajan_07881"/>
</dbReference>
<dbReference type="Proteomes" id="UP000075243">
    <property type="component" value="Chromosome 2"/>
</dbReference>
<evidence type="ECO:0008006" key="3">
    <source>
        <dbReference type="Google" id="ProtNLM"/>
    </source>
</evidence>
<dbReference type="InterPro" id="IPR036397">
    <property type="entry name" value="RNaseH_sf"/>
</dbReference>
<dbReference type="AlphaFoldDB" id="A0A151U7U0"/>
<dbReference type="PANTHER" id="PTHR48475">
    <property type="entry name" value="RIBONUCLEASE H"/>
    <property type="match status" value="1"/>
</dbReference>
<dbReference type="GO" id="GO:0003676">
    <property type="term" value="F:nucleic acid binding"/>
    <property type="evidence" value="ECO:0007669"/>
    <property type="project" value="InterPro"/>
</dbReference>
<evidence type="ECO:0000313" key="1">
    <source>
        <dbReference type="EMBL" id="KYP75385.1"/>
    </source>
</evidence>
<keyword evidence="2" id="KW-1185">Reference proteome</keyword>
<dbReference type="SUPFAM" id="SSF56672">
    <property type="entry name" value="DNA/RNA polymerases"/>
    <property type="match status" value="1"/>
</dbReference>
<dbReference type="SUPFAM" id="SSF53098">
    <property type="entry name" value="Ribonuclease H-like"/>
    <property type="match status" value="1"/>
</dbReference>
<gene>
    <name evidence="1" type="ORF">KK1_008113</name>
</gene>
<dbReference type="EMBL" id="CM003604">
    <property type="protein sequence ID" value="KYP75385.1"/>
    <property type="molecule type" value="Genomic_DNA"/>
</dbReference>
<dbReference type="InterPro" id="IPR012337">
    <property type="entry name" value="RNaseH-like_sf"/>
</dbReference>